<dbReference type="SMART" id="SM00241">
    <property type="entry name" value="ZP"/>
    <property type="match status" value="1"/>
</dbReference>
<proteinExistence type="predicted"/>
<evidence type="ECO:0000313" key="8">
    <source>
        <dbReference type="Proteomes" id="UP000694892"/>
    </source>
</evidence>
<dbReference type="InterPro" id="IPR055355">
    <property type="entry name" value="ZP-C"/>
</dbReference>
<evidence type="ECO:0000256" key="5">
    <source>
        <dbReference type="ARBA" id="ARBA00023180"/>
    </source>
</evidence>
<dbReference type="PROSITE" id="PS00682">
    <property type="entry name" value="ZP_1"/>
    <property type="match status" value="1"/>
</dbReference>
<comment type="subcellular location">
    <subcellularLocation>
        <location evidence="1">Secreted</location>
    </subcellularLocation>
</comment>
<evidence type="ECO:0000256" key="1">
    <source>
        <dbReference type="ARBA" id="ARBA00004613"/>
    </source>
</evidence>
<reference evidence="8" key="1">
    <citation type="journal article" date="2016" name="Nature">
        <title>Genome evolution in the allotetraploid frog Xenopus laevis.</title>
        <authorList>
            <person name="Session A.M."/>
            <person name="Uno Y."/>
            <person name="Kwon T."/>
            <person name="Chapman J.A."/>
            <person name="Toyoda A."/>
            <person name="Takahashi S."/>
            <person name="Fukui A."/>
            <person name="Hikosaka A."/>
            <person name="Suzuki A."/>
            <person name="Kondo M."/>
            <person name="van Heeringen S.J."/>
            <person name="Quigley I."/>
            <person name="Heinz S."/>
            <person name="Ogino H."/>
            <person name="Ochi H."/>
            <person name="Hellsten U."/>
            <person name="Lyons J.B."/>
            <person name="Simakov O."/>
            <person name="Putnam N."/>
            <person name="Stites J."/>
            <person name="Kuroki Y."/>
            <person name="Tanaka T."/>
            <person name="Michiue T."/>
            <person name="Watanabe M."/>
            <person name="Bogdanovic O."/>
            <person name="Lister R."/>
            <person name="Georgiou G."/>
            <person name="Paranjpe S.S."/>
            <person name="van Kruijsbergen I."/>
            <person name="Shu S."/>
            <person name="Carlson J."/>
            <person name="Kinoshita T."/>
            <person name="Ohta Y."/>
            <person name="Mawaribuchi S."/>
            <person name="Jenkins J."/>
            <person name="Grimwood J."/>
            <person name="Schmutz J."/>
            <person name="Mitros T."/>
            <person name="Mozaffari S.V."/>
            <person name="Suzuki Y."/>
            <person name="Haramoto Y."/>
            <person name="Yamamoto T.S."/>
            <person name="Takagi C."/>
            <person name="Heald R."/>
            <person name="Miller K."/>
            <person name="Haudenschild C."/>
            <person name="Kitzman J."/>
            <person name="Nakayama T."/>
            <person name="Izutsu Y."/>
            <person name="Robert J."/>
            <person name="Fortriede J."/>
            <person name="Burns K."/>
            <person name="Lotay V."/>
            <person name="Karimi K."/>
            <person name="Yasuoka Y."/>
            <person name="Dichmann D.S."/>
            <person name="Flajnik M.F."/>
            <person name="Houston D.W."/>
            <person name="Shendure J."/>
            <person name="DuPasquier L."/>
            <person name="Vize P.D."/>
            <person name="Zorn A.M."/>
            <person name="Ito M."/>
            <person name="Marcotte E.M."/>
            <person name="Wallingford J.B."/>
            <person name="Ito Y."/>
            <person name="Asashima M."/>
            <person name="Ueno N."/>
            <person name="Matsuda Y."/>
            <person name="Veenstra G.J."/>
            <person name="Fujiyama A."/>
            <person name="Harland R.M."/>
            <person name="Taira M."/>
            <person name="Rokhsar D.S."/>
        </authorList>
    </citation>
    <scope>NUCLEOTIDE SEQUENCE [LARGE SCALE GENOMIC DNA]</scope>
    <source>
        <strain evidence="8">J</strain>
    </source>
</reference>
<dbReference type="Proteomes" id="UP000694892">
    <property type="component" value="Chromosome 2S"/>
</dbReference>
<dbReference type="PROSITE" id="PS51034">
    <property type="entry name" value="ZP_2"/>
    <property type="match status" value="1"/>
</dbReference>
<dbReference type="Pfam" id="PF00100">
    <property type="entry name" value="Zona_pellucida"/>
    <property type="match status" value="1"/>
</dbReference>
<dbReference type="PANTHER" id="PTHR14002">
    <property type="entry name" value="ENDOGLIN/TGF-BETA RECEPTOR TYPE III"/>
    <property type="match status" value="1"/>
</dbReference>
<dbReference type="PANTHER" id="PTHR14002:SF49">
    <property type="entry name" value="PANCREATIC SECRETORY GRANULE MEMBRANE MAJOR GLYCOPROTEIN GP2-LIKE"/>
    <property type="match status" value="1"/>
</dbReference>
<dbReference type="Gene3D" id="2.60.40.3210">
    <property type="entry name" value="Zona pellucida, ZP-N domain"/>
    <property type="match status" value="1"/>
</dbReference>
<gene>
    <name evidence="7" type="ORF">XELAEV_18015038mg</name>
</gene>
<dbReference type="Gene3D" id="2.60.40.4100">
    <property type="entry name" value="Zona pellucida, ZP-C domain"/>
    <property type="match status" value="1"/>
</dbReference>
<sequence length="506" mass="54186">MPSTNQYTGTIGRYAGTDPPPCNTCGGVCSFGNPCQCTTDQRECIATTAADCDAADNTCCLKGYFWSSSLSCCTSTPACYPACQGDETCTVVNDTATCACNNVPDTGLTSSSLSPTVKCNSGTMTVSLSKCLMQKLGFDSLHLSNDTDTCTNSYTEVIDGKTMNSIQALTQSNWCGNMVMVNASTVSYTNTLVIGSTTIFKVSFTCSYNLSMQINLDSAIRVVMSSVNLTINGQGSITTKMAAYRDEAYSRPILSTEELSTGSDIFLGVFSEAADGNKFVLRVESCVATPDGDQNNVNKIMIVNAGCPANDGVFADVQQNGQALEARIKISSFAFQGQPLVYITCKVRLCDKSGVCTGCTRSRQASTDEGTLEIAVNLQGMCSEVWCAQGVDKDKYYSDSSVSHSGVKGQARLFSRAAQGPNEEDSGVSTLVVISRQHRDTSLRQEICQGARPICLVCLQRVPAIFRAYACAFEHLLALPAATNISLLHAHLHARVQRSRWEKAEV</sequence>
<dbReference type="InterPro" id="IPR042235">
    <property type="entry name" value="ZP-C_dom"/>
</dbReference>
<evidence type="ECO:0000256" key="4">
    <source>
        <dbReference type="ARBA" id="ARBA00023157"/>
    </source>
</evidence>
<feature type="domain" description="ZP" evidence="6">
    <location>
        <begin position="118"/>
        <end position="366"/>
    </location>
</feature>
<dbReference type="EMBL" id="CM004469">
    <property type="protein sequence ID" value="OCT91981.1"/>
    <property type="molecule type" value="Genomic_DNA"/>
</dbReference>
<evidence type="ECO:0000256" key="2">
    <source>
        <dbReference type="ARBA" id="ARBA00022525"/>
    </source>
</evidence>
<protein>
    <recommendedName>
        <fullName evidence="6">ZP domain-containing protein</fullName>
    </recommendedName>
</protein>
<evidence type="ECO:0000259" key="6">
    <source>
        <dbReference type="PROSITE" id="PS51034"/>
    </source>
</evidence>
<dbReference type="GO" id="GO:0005576">
    <property type="term" value="C:extracellular region"/>
    <property type="evidence" value="ECO:0007669"/>
    <property type="project" value="UniProtKB-SubCell"/>
</dbReference>
<keyword evidence="2" id="KW-0964">Secreted</keyword>
<keyword evidence="5" id="KW-0325">Glycoprotein</keyword>
<name>A0A974HVZ9_XENLA</name>
<evidence type="ECO:0000256" key="3">
    <source>
        <dbReference type="ARBA" id="ARBA00022729"/>
    </source>
</evidence>
<keyword evidence="4" id="KW-1015">Disulfide bond</keyword>
<evidence type="ECO:0000313" key="7">
    <source>
        <dbReference type="EMBL" id="OCT91981.1"/>
    </source>
</evidence>
<organism evidence="7 8">
    <name type="scientific">Xenopus laevis</name>
    <name type="common">African clawed frog</name>
    <dbReference type="NCBI Taxonomy" id="8355"/>
    <lineage>
        <taxon>Eukaryota</taxon>
        <taxon>Metazoa</taxon>
        <taxon>Chordata</taxon>
        <taxon>Craniata</taxon>
        <taxon>Vertebrata</taxon>
        <taxon>Euteleostomi</taxon>
        <taxon>Amphibia</taxon>
        <taxon>Batrachia</taxon>
        <taxon>Anura</taxon>
        <taxon>Pipoidea</taxon>
        <taxon>Pipidae</taxon>
        <taxon>Xenopodinae</taxon>
        <taxon>Xenopus</taxon>
        <taxon>Xenopus</taxon>
    </lineage>
</organism>
<dbReference type="InterPro" id="IPR001507">
    <property type="entry name" value="ZP_dom"/>
</dbReference>
<accession>A0A974HVZ9</accession>
<dbReference type="InterPro" id="IPR017977">
    <property type="entry name" value="ZP_dom_CS"/>
</dbReference>
<dbReference type="AlphaFoldDB" id="A0A974HVZ9"/>
<dbReference type="OMA" id="ADNTCCL"/>
<keyword evidence="3" id="KW-0732">Signal</keyword>